<evidence type="ECO:0000256" key="1">
    <source>
        <dbReference type="SAM" id="Coils"/>
    </source>
</evidence>
<evidence type="ECO:0000313" key="3">
    <source>
        <dbReference type="Proteomes" id="UP000300142"/>
    </source>
</evidence>
<dbReference type="RefSeq" id="WP_096568114.1">
    <property type="nucleotide sequence ID" value="NZ_BJCE01000147.1"/>
</dbReference>
<protein>
    <submittedName>
        <fullName evidence="2">Uncharacterized protein</fullName>
    </submittedName>
</protein>
<proteinExistence type="predicted"/>
<dbReference type="AlphaFoldDB" id="A0A480A0Q6"/>
<evidence type="ECO:0000313" key="2">
    <source>
        <dbReference type="EMBL" id="GCL38499.1"/>
    </source>
</evidence>
<reference evidence="3" key="1">
    <citation type="submission" date="2019-02" db="EMBL/GenBank/DDBJ databases">
        <title>Draft genome sequence of Sphaerospermopsis reniformis NIES-1949.</title>
        <authorList>
            <person name="Yamaguchi H."/>
            <person name="Suzuki S."/>
            <person name="Kawachi M."/>
        </authorList>
    </citation>
    <scope>NUCLEOTIDE SEQUENCE [LARGE SCALE GENOMIC DNA]</scope>
    <source>
        <strain evidence="3">NIES-1949</strain>
    </source>
</reference>
<feature type="coiled-coil region" evidence="1">
    <location>
        <begin position="58"/>
        <end position="85"/>
    </location>
</feature>
<comment type="caution">
    <text evidence="2">The sequence shown here is derived from an EMBL/GenBank/DDBJ whole genome shotgun (WGS) entry which is preliminary data.</text>
</comment>
<gene>
    <name evidence="2" type="ORF">SR1949_36140</name>
</gene>
<name>A0A480A0Q6_9CYAN</name>
<organism evidence="2 3">
    <name type="scientific">Sphaerospermopsis reniformis</name>
    <dbReference type="NCBI Taxonomy" id="531300"/>
    <lineage>
        <taxon>Bacteria</taxon>
        <taxon>Bacillati</taxon>
        <taxon>Cyanobacteriota</taxon>
        <taxon>Cyanophyceae</taxon>
        <taxon>Nostocales</taxon>
        <taxon>Aphanizomenonaceae</taxon>
        <taxon>Sphaerospermopsis</taxon>
    </lineage>
</organism>
<dbReference type="EMBL" id="BJCE01000147">
    <property type="protein sequence ID" value="GCL38499.1"/>
    <property type="molecule type" value="Genomic_DNA"/>
</dbReference>
<sequence length="102" mass="12269">MSNEDKARMDKMENQLIDMRLAVSALLETATHHQRNFDTIQRNFETMQRNFDTLVLEIRDMRSDMMQMQSEIREIQMDVRGLQTENRRILDILQNRPPEQES</sequence>
<keyword evidence="3" id="KW-1185">Reference proteome</keyword>
<accession>A0A480A0Q6</accession>
<keyword evidence="1" id="KW-0175">Coiled coil</keyword>
<dbReference type="Proteomes" id="UP000300142">
    <property type="component" value="Unassembled WGS sequence"/>
</dbReference>